<keyword evidence="3" id="KW-0732">Signal</keyword>
<evidence type="ECO:0000256" key="1">
    <source>
        <dbReference type="SAM" id="Coils"/>
    </source>
</evidence>
<feature type="signal peptide" evidence="3">
    <location>
        <begin position="1"/>
        <end position="23"/>
    </location>
</feature>
<accession>K0T9M3</accession>
<feature type="chain" id="PRO_5003838303" evidence="3">
    <location>
        <begin position="24"/>
        <end position="386"/>
    </location>
</feature>
<evidence type="ECO:0000313" key="4">
    <source>
        <dbReference type="EMBL" id="EJK70121.1"/>
    </source>
</evidence>
<feature type="compositionally biased region" description="Polar residues" evidence="2">
    <location>
        <begin position="309"/>
        <end position="321"/>
    </location>
</feature>
<protein>
    <submittedName>
        <fullName evidence="4">Uncharacterized protein</fullName>
    </submittedName>
</protein>
<evidence type="ECO:0000313" key="5">
    <source>
        <dbReference type="Proteomes" id="UP000266841"/>
    </source>
</evidence>
<gene>
    <name evidence="4" type="ORF">THAOC_08547</name>
</gene>
<feature type="coiled-coil region" evidence="1">
    <location>
        <begin position="145"/>
        <end position="179"/>
    </location>
</feature>
<evidence type="ECO:0000256" key="2">
    <source>
        <dbReference type="SAM" id="MobiDB-lite"/>
    </source>
</evidence>
<keyword evidence="1" id="KW-0175">Coiled coil</keyword>
<evidence type="ECO:0000256" key="3">
    <source>
        <dbReference type="SAM" id="SignalP"/>
    </source>
</evidence>
<feature type="region of interest" description="Disordered" evidence="2">
    <location>
        <begin position="367"/>
        <end position="386"/>
    </location>
</feature>
<dbReference type="Proteomes" id="UP000266841">
    <property type="component" value="Unassembled WGS sequence"/>
</dbReference>
<sequence>MKDSWRTAIVVLMLGNVVEHLEGILPLDVVVLDLRHADVEYVPDTSLKERLNCGCNSLGSREGGGLGMTKPNPTPPSGNTKKTTDQILKEADMVESNFRDTIQEGRTIISSNIVPDASPEVVPAPEHPDVAMTPDGAFQLSRNSMTSLQQMLQDTEERLQETREDIQRTFDNLNKASNESAVPSYNNLMRQLQGHDLGVSPPAPAPDENPGQDDPIVGRLVDGDGKDDYSAIKDDASALENKKHVPDELTRPASNGRDPTPDPHRPKPDTGQSIPLFRPRHQPRVTSTTGTGGGSHTGCLLGARGVTNGRDTTNAATNSPGGMSHRFPNVTLRPHRRHSDRERHETRGSAGGNRRTTFLCDHVYLEEDTHESRSIERIRDNERSGE</sequence>
<comment type="caution">
    <text evidence="4">The sequence shown here is derived from an EMBL/GenBank/DDBJ whole genome shotgun (WGS) entry which is preliminary data.</text>
</comment>
<dbReference type="AlphaFoldDB" id="K0T9M3"/>
<feature type="compositionally biased region" description="Basic and acidic residues" evidence="2">
    <location>
        <begin position="221"/>
        <end position="250"/>
    </location>
</feature>
<feature type="compositionally biased region" description="Basic and acidic residues" evidence="2">
    <location>
        <begin position="259"/>
        <end position="268"/>
    </location>
</feature>
<feature type="region of interest" description="Disordered" evidence="2">
    <location>
        <begin position="194"/>
        <end position="358"/>
    </location>
</feature>
<reference evidence="4 5" key="1">
    <citation type="journal article" date="2012" name="Genome Biol.">
        <title>Genome and low-iron response of an oceanic diatom adapted to chronic iron limitation.</title>
        <authorList>
            <person name="Lommer M."/>
            <person name="Specht M."/>
            <person name="Roy A.S."/>
            <person name="Kraemer L."/>
            <person name="Andreson R."/>
            <person name="Gutowska M.A."/>
            <person name="Wolf J."/>
            <person name="Bergner S.V."/>
            <person name="Schilhabel M.B."/>
            <person name="Klostermeier U.C."/>
            <person name="Beiko R.G."/>
            <person name="Rosenstiel P."/>
            <person name="Hippler M."/>
            <person name="Laroche J."/>
        </authorList>
    </citation>
    <scope>NUCLEOTIDE SEQUENCE [LARGE SCALE GENOMIC DNA]</scope>
    <source>
        <strain evidence="4 5">CCMP1005</strain>
    </source>
</reference>
<organism evidence="4 5">
    <name type="scientific">Thalassiosira oceanica</name>
    <name type="common">Marine diatom</name>
    <dbReference type="NCBI Taxonomy" id="159749"/>
    <lineage>
        <taxon>Eukaryota</taxon>
        <taxon>Sar</taxon>
        <taxon>Stramenopiles</taxon>
        <taxon>Ochrophyta</taxon>
        <taxon>Bacillariophyta</taxon>
        <taxon>Coscinodiscophyceae</taxon>
        <taxon>Thalassiosirophycidae</taxon>
        <taxon>Thalassiosirales</taxon>
        <taxon>Thalassiosiraceae</taxon>
        <taxon>Thalassiosira</taxon>
    </lineage>
</organism>
<proteinExistence type="predicted"/>
<keyword evidence="5" id="KW-1185">Reference proteome</keyword>
<dbReference type="EMBL" id="AGNL01009020">
    <property type="protein sequence ID" value="EJK70121.1"/>
    <property type="molecule type" value="Genomic_DNA"/>
</dbReference>
<name>K0T9M3_THAOC</name>
<feature type="region of interest" description="Disordered" evidence="2">
    <location>
        <begin position="59"/>
        <end position="82"/>
    </location>
</feature>